<feature type="compositionally biased region" description="Basic and acidic residues" evidence="11">
    <location>
        <begin position="20"/>
        <end position="29"/>
    </location>
</feature>
<keyword evidence="14" id="KW-1185">Reference proteome</keyword>
<comment type="similarity">
    <text evidence="2">Belongs to the VPS54 family.</text>
</comment>
<reference evidence="13" key="3">
    <citation type="submission" date="2025-09" db="UniProtKB">
        <authorList>
            <consortium name="Ensembl"/>
        </authorList>
    </citation>
    <scope>IDENTIFICATION</scope>
</reference>
<dbReference type="GeneTree" id="ENSGT00390000000583"/>
<evidence type="ECO:0000256" key="8">
    <source>
        <dbReference type="ARBA" id="ARBA00023054"/>
    </source>
</evidence>
<feature type="domain" description="Vacuolar protein sorting-associated protein 54 C-terminal" evidence="12">
    <location>
        <begin position="735"/>
        <end position="864"/>
    </location>
</feature>
<dbReference type="Gene3D" id="1.20.1280.130">
    <property type="match status" value="1"/>
</dbReference>
<name>A0A669BG58_ORENI</name>
<reference evidence="14" key="1">
    <citation type="submission" date="2012-01" db="EMBL/GenBank/DDBJ databases">
        <title>The Genome Sequence of Oreochromis niloticus (Nile Tilapia).</title>
        <authorList>
            <consortium name="Broad Institute Genome Assembly Team"/>
            <consortium name="Broad Institute Sequencing Platform"/>
            <person name="Di Palma F."/>
            <person name="Johnson J."/>
            <person name="Lander E.S."/>
            <person name="Lindblad-Toh K."/>
        </authorList>
    </citation>
    <scope>NUCLEOTIDE SEQUENCE [LARGE SCALE GENOMIC DNA]</scope>
</reference>
<dbReference type="FunFam" id="1.20.1280.130:FF:000001">
    <property type="entry name" value="Vacuolar protein sorting-associated protein 54"/>
    <property type="match status" value="1"/>
</dbReference>
<dbReference type="GO" id="GO:0042147">
    <property type="term" value="P:retrograde transport, endosome to Golgi"/>
    <property type="evidence" value="ECO:0007669"/>
    <property type="project" value="InterPro"/>
</dbReference>
<dbReference type="Ensembl" id="ENSONIT00000049107.1">
    <property type="protein sequence ID" value="ENSONIP00000034417.1"/>
    <property type="gene ID" value="ENSONIG00000015995.2"/>
</dbReference>
<evidence type="ECO:0000256" key="4">
    <source>
        <dbReference type="ARBA" id="ARBA00022448"/>
    </source>
</evidence>
<organism evidence="13 14">
    <name type="scientific">Oreochromis niloticus</name>
    <name type="common">Nile tilapia</name>
    <name type="synonym">Tilapia nilotica</name>
    <dbReference type="NCBI Taxonomy" id="8128"/>
    <lineage>
        <taxon>Eukaryota</taxon>
        <taxon>Metazoa</taxon>
        <taxon>Chordata</taxon>
        <taxon>Craniata</taxon>
        <taxon>Vertebrata</taxon>
        <taxon>Euteleostomi</taxon>
        <taxon>Actinopterygii</taxon>
        <taxon>Neopterygii</taxon>
        <taxon>Teleostei</taxon>
        <taxon>Neoteleostei</taxon>
        <taxon>Acanthomorphata</taxon>
        <taxon>Ovalentaria</taxon>
        <taxon>Cichlomorphae</taxon>
        <taxon>Cichliformes</taxon>
        <taxon>Cichlidae</taxon>
        <taxon>African cichlids</taxon>
        <taxon>Pseudocrenilabrinae</taxon>
        <taxon>Oreochromini</taxon>
        <taxon>Oreochromis</taxon>
    </lineage>
</organism>
<dbReference type="InterPro" id="IPR039745">
    <property type="entry name" value="Vps54"/>
</dbReference>
<keyword evidence="5" id="KW-0597">Phosphoprotein</keyword>
<dbReference type="GO" id="GO:0005829">
    <property type="term" value="C:cytosol"/>
    <property type="evidence" value="ECO:0007669"/>
    <property type="project" value="GOC"/>
</dbReference>
<evidence type="ECO:0000256" key="11">
    <source>
        <dbReference type="SAM" id="MobiDB-lite"/>
    </source>
</evidence>
<evidence type="ECO:0000256" key="6">
    <source>
        <dbReference type="ARBA" id="ARBA00022927"/>
    </source>
</evidence>
<dbReference type="GO" id="GO:0006896">
    <property type="term" value="P:Golgi to vacuole transport"/>
    <property type="evidence" value="ECO:0007669"/>
    <property type="project" value="TreeGrafter"/>
</dbReference>
<evidence type="ECO:0000256" key="1">
    <source>
        <dbReference type="ARBA" id="ARBA00004601"/>
    </source>
</evidence>
<evidence type="ECO:0000259" key="12">
    <source>
        <dbReference type="Pfam" id="PF07928"/>
    </source>
</evidence>
<evidence type="ECO:0000256" key="9">
    <source>
        <dbReference type="ARBA" id="ARBA00058043"/>
    </source>
</evidence>
<gene>
    <name evidence="13" type="primary">VPS54</name>
    <name evidence="13" type="synonym">vps54</name>
</gene>
<proteinExistence type="inferred from homology"/>
<feature type="region of interest" description="Disordered" evidence="11">
    <location>
        <begin position="534"/>
        <end position="563"/>
    </location>
</feature>
<dbReference type="Gene3D" id="6.10.250.860">
    <property type="match status" value="1"/>
</dbReference>
<evidence type="ECO:0000256" key="2">
    <source>
        <dbReference type="ARBA" id="ARBA00009150"/>
    </source>
</evidence>
<feature type="compositionally biased region" description="Low complexity" evidence="11">
    <location>
        <begin position="1"/>
        <end position="15"/>
    </location>
</feature>
<dbReference type="AlphaFoldDB" id="A0A669BG58"/>
<evidence type="ECO:0000256" key="3">
    <source>
        <dbReference type="ARBA" id="ARBA00017665"/>
    </source>
</evidence>
<dbReference type="GO" id="GO:0015031">
    <property type="term" value="P:protein transport"/>
    <property type="evidence" value="ECO:0007669"/>
    <property type="project" value="UniProtKB-KW"/>
</dbReference>
<comment type="subcellular location">
    <subcellularLocation>
        <location evidence="1">Golgi apparatus</location>
        <location evidence="1">trans-Golgi network</location>
    </subcellularLocation>
</comment>
<dbReference type="Proteomes" id="UP000005207">
    <property type="component" value="Linkage group LG6"/>
</dbReference>
<keyword evidence="6" id="KW-0653">Protein transport</keyword>
<comment type="function">
    <text evidence="9">Acts as a component of the GARP complex that is involved in retrograde transport from early and late endosomes to the trans-Golgi network (TGN). The GARP complex is required for the maintenance of the cycling of mannose 6-phosphate receptors between the TGN and endosomes, this cycling is necessary for proper lysosomal sorting of acid hydrolases such as CTSD. Within the GARP complex, required to tether the complex to the TGN. Not involved in endocytic recycling.</text>
</comment>
<protein>
    <recommendedName>
        <fullName evidence="3">Vacuolar protein sorting-associated protein 54</fullName>
    </recommendedName>
</protein>
<dbReference type="PANTHER" id="PTHR12965:SF0">
    <property type="entry name" value="VACUOLAR PROTEIN SORTING-ASSOCIATED PROTEIN 54"/>
    <property type="match status" value="1"/>
</dbReference>
<dbReference type="Pfam" id="PF07928">
    <property type="entry name" value="Vps54"/>
    <property type="match status" value="1"/>
</dbReference>
<dbReference type="PANTHER" id="PTHR12965">
    <property type="entry name" value="VACUOLAR PROTEIN SORTING 54"/>
    <property type="match status" value="1"/>
</dbReference>
<dbReference type="GO" id="GO:0000938">
    <property type="term" value="C:GARP complex"/>
    <property type="evidence" value="ECO:0007669"/>
    <property type="project" value="InterPro"/>
</dbReference>
<evidence type="ECO:0000256" key="10">
    <source>
        <dbReference type="ARBA" id="ARBA00063265"/>
    </source>
</evidence>
<evidence type="ECO:0000256" key="7">
    <source>
        <dbReference type="ARBA" id="ARBA00023034"/>
    </source>
</evidence>
<keyword evidence="7" id="KW-0333">Golgi apparatus</keyword>
<reference evidence="13" key="2">
    <citation type="submission" date="2025-08" db="UniProtKB">
        <authorList>
            <consortium name="Ensembl"/>
        </authorList>
    </citation>
    <scope>IDENTIFICATION</scope>
</reference>
<dbReference type="InterPro" id="IPR012501">
    <property type="entry name" value="Vps54_C"/>
</dbReference>
<accession>A0A669BG58</accession>
<evidence type="ECO:0000256" key="5">
    <source>
        <dbReference type="ARBA" id="ARBA00022553"/>
    </source>
</evidence>
<dbReference type="GO" id="GO:0019905">
    <property type="term" value="F:syntaxin binding"/>
    <property type="evidence" value="ECO:0007669"/>
    <property type="project" value="TreeGrafter"/>
</dbReference>
<sequence length="975" mass="110023">MASSHSSSPVPRPSSGGRDGIYHKERDPSPPRYRNHALALFLCGPAGEGQGLCNGPSVVAEHDRWTVYSSKVNLPAALNDPRLAKRESDFFTKTWGLDFTETEVMPSFCLPNITKEHFEPYVQEMTQRERIHERCKTICPNKDDVDAVSMTLLLHSHCALYCQIFMKPDFALEDPATFNMVLPWSHFNNAGGKSSRDGASSKLLQEKLSHYLDVVEVSIARQISLRSEAFFHAMSSQHELQDQLQETQHAVAVLRGRTAAMDRVMCQGPLQALRTALTRNNCVKLHNKLKLMAAVHQTQPTVQLLLSTSEFVGALELIATTKEVLQQELQGIHSFRHLGSQLCELEKLIDKMMVEDFSMYAHSDLNCSLRDEPQVLEKERLESLVFGLLRQRKLDFLDIYSDEMIIAAKAIVSQVIVQIEEIDVEVVVKLADQMRLMTFPQWFELLKNVFESFLFFLQRIKATMNVIRNVVLEVLDSNQKTRLLDDSCSEPSGQEVSQVPSLLQGEAELAYLTHEGLFISDALNERVVPAAQDQSSAAGFRSQQGRVETASSDSGATEMSASREQIVLSSSSPGFLKEPGENMMPTDFELNLVINNLQELMYTASDISHDRCVKVLTARAKDGSLERLTSAEFVCLSQAVEGFVRDTEEVCGRRSVSLRGALQSQANRFVHRFHEERKTKLSLLLDNERWKQAEVPAEFQDLVNSIANGRISLPERKIPGPDDRKPTEFLLVNGQKYAVVGTVLLLIRIFLEYCQCVNDIPSISTDMLTRLADLLKHFNSRSCQLVLGAGALQIVGLKTITTRNLALASRCLQLVVHYIPIIRAHFETKLQPKQFSVLRHFDHITKDYNDHIAEISAKLVAIMDSLFEKVLSKYEVKAPMPSACFRNICKQMAKMHEAIYELLPEEQTQMLFLRINASFKMHLKRQLARLGVINDGGPQHGLVVVDVAFYTENVQGLKSLERLDLNMVEVWEHKR</sequence>
<evidence type="ECO:0000313" key="14">
    <source>
        <dbReference type="Proteomes" id="UP000005207"/>
    </source>
</evidence>
<evidence type="ECO:0000313" key="13">
    <source>
        <dbReference type="Ensembl" id="ENSONIP00000034417.1"/>
    </source>
</evidence>
<keyword evidence="4" id="KW-0813">Transport</keyword>
<keyword evidence="8" id="KW-0175">Coiled coil</keyword>
<feature type="region of interest" description="Disordered" evidence="11">
    <location>
        <begin position="1"/>
        <end position="32"/>
    </location>
</feature>
<comment type="subunit">
    <text evidence="10">Component of the Golgi-associated retrograde protein (GARP) complex, also called VFT (VPS fifty-three) complex, composed of VPS51, VPS52, VPS53 and VPS54. EIPR1 interacts with GARP complex and mediates its recruitment to the trans-Golgi network. Interacts with VPS51 in an EIPR1-independent manner.</text>
</comment>